<keyword evidence="9 10" id="KW-0961">Cell wall biogenesis/degradation</keyword>
<dbReference type="EMBL" id="JWSZ01000012">
    <property type="protein sequence ID" value="KIC57515.1"/>
    <property type="molecule type" value="Genomic_DNA"/>
</dbReference>
<feature type="domain" description="Mur ligase central" evidence="13">
    <location>
        <begin position="142"/>
        <end position="335"/>
    </location>
</feature>
<dbReference type="RefSeq" id="WP_039416145.1">
    <property type="nucleotide sequence ID" value="NZ_JWSZ01000012.1"/>
</dbReference>
<evidence type="ECO:0000256" key="9">
    <source>
        <dbReference type="HAMAP-Rule" id="MF_00639"/>
    </source>
</evidence>
<comment type="function">
    <text evidence="9 10">Cell wall formation. Catalyzes the addition of glutamate to the nucleotide precursor UDP-N-acetylmuramoyl-L-alanine (UMA).</text>
</comment>
<dbReference type="SUPFAM" id="SSF53623">
    <property type="entry name" value="MurD-like peptide ligases, catalytic domain"/>
    <property type="match status" value="1"/>
</dbReference>
<dbReference type="InterPro" id="IPR005762">
    <property type="entry name" value="MurD"/>
</dbReference>
<dbReference type="InterPro" id="IPR013221">
    <property type="entry name" value="Mur_ligase_cen"/>
</dbReference>
<keyword evidence="4 9" id="KW-0436">Ligase</keyword>
<dbReference type="PANTHER" id="PTHR43692">
    <property type="entry name" value="UDP-N-ACETYLMURAMOYLALANINE--D-GLUTAMATE LIGASE"/>
    <property type="match status" value="1"/>
</dbReference>
<feature type="region of interest" description="Disordered" evidence="11">
    <location>
        <begin position="500"/>
        <end position="533"/>
    </location>
</feature>
<evidence type="ECO:0000256" key="7">
    <source>
        <dbReference type="ARBA" id="ARBA00022840"/>
    </source>
</evidence>
<dbReference type="InterPro" id="IPR004101">
    <property type="entry name" value="Mur_ligase_C"/>
</dbReference>
<dbReference type="SUPFAM" id="SSF51984">
    <property type="entry name" value="MurCD N-terminal domain"/>
    <property type="match status" value="1"/>
</dbReference>
<dbReference type="Pfam" id="PF02875">
    <property type="entry name" value="Mur_ligase_C"/>
    <property type="match status" value="1"/>
</dbReference>
<dbReference type="InterPro" id="IPR036565">
    <property type="entry name" value="Mur-like_cat_sf"/>
</dbReference>
<evidence type="ECO:0000313" key="14">
    <source>
        <dbReference type="EMBL" id="KIC57515.1"/>
    </source>
</evidence>
<dbReference type="Gene3D" id="3.90.190.20">
    <property type="entry name" value="Mur ligase, C-terminal domain"/>
    <property type="match status" value="1"/>
</dbReference>
<evidence type="ECO:0000256" key="10">
    <source>
        <dbReference type="RuleBase" id="RU003664"/>
    </source>
</evidence>
<accession>A0A0B4CZN2</accession>
<dbReference type="EC" id="6.3.2.9" evidence="9 10"/>
<dbReference type="GO" id="GO:0008360">
    <property type="term" value="P:regulation of cell shape"/>
    <property type="evidence" value="ECO:0007669"/>
    <property type="project" value="UniProtKB-KW"/>
</dbReference>
<dbReference type="Proteomes" id="UP000031202">
    <property type="component" value="Unassembled WGS sequence"/>
</dbReference>
<evidence type="ECO:0000259" key="13">
    <source>
        <dbReference type="Pfam" id="PF08245"/>
    </source>
</evidence>
<evidence type="ECO:0000256" key="6">
    <source>
        <dbReference type="ARBA" id="ARBA00022741"/>
    </source>
</evidence>
<evidence type="ECO:0000256" key="4">
    <source>
        <dbReference type="ARBA" id="ARBA00022598"/>
    </source>
</evidence>
<dbReference type="GO" id="GO:0071555">
    <property type="term" value="P:cell wall organization"/>
    <property type="evidence" value="ECO:0007669"/>
    <property type="project" value="UniProtKB-KW"/>
</dbReference>
<keyword evidence="9 10" id="KW-0133">Cell shape</keyword>
<evidence type="ECO:0000256" key="3">
    <source>
        <dbReference type="ARBA" id="ARBA00022490"/>
    </source>
</evidence>
<keyword evidence="3 9" id="KW-0963">Cytoplasm</keyword>
<dbReference type="Gene3D" id="3.40.50.720">
    <property type="entry name" value="NAD(P)-binding Rossmann-like Domain"/>
    <property type="match status" value="1"/>
</dbReference>
<dbReference type="InterPro" id="IPR036615">
    <property type="entry name" value="Mur_ligase_C_dom_sf"/>
</dbReference>
<evidence type="ECO:0000259" key="12">
    <source>
        <dbReference type="Pfam" id="PF02875"/>
    </source>
</evidence>
<dbReference type="GO" id="GO:0005737">
    <property type="term" value="C:cytoplasm"/>
    <property type="evidence" value="ECO:0007669"/>
    <property type="project" value="UniProtKB-SubCell"/>
</dbReference>
<keyword evidence="9 10" id="KW-0573">Peptidoglycan synthesis</keyword>
<evidence type="ECO:0000256" key="5">
    <source>
        <dbReference type="ARBA" id="ARBA00022618"/>
    </source>
</evidence>
<sequence length="533" mass="56179">MAVGAVTGTRDLDALRSWNAHWRGLRVAVLGLSMTGFSVADTLAELGAEVLVLSESASEEYARLLPLIGARLHVGALSSVPAELVDFDPEVVVASPGFAPHHPIIAWTRERGTALWGDIELAWRVRDKVLRPDGTPADWVLITGTNGKTTTTQLTATMLVAGGLRAAPCGNIGVPILDAVRDPSGFDVLVVEVSSHQLWYLSLQEGSEPVSPFASVCLNLADDHLQWHGSFAAYRDAKAVVYQHTRVACVYNKSDVATRSMVEEADVVDGCRAIGFDLGVPGPSDLGIVDGIVVDRAFLEDRRTSALEITTLDELAAQGLIAPHIVANILAASALARALDVPPARIAEALRSFRLDAHRIEVVATAGGITWIDDSKATNPHAAASSLAAFPGAVWVVGGDMKGVDIGDLVAARGPSVKAVIVIGVERAPITEAFARHAPAIPVIEVDHAQTEDVMADVVAAAARIARDGDVVLLAPAAASFDQFDSYADRGRRFAMAVREWTSSSAPQTPNETGATDGGGADDHDDPADPSRR</sequence>
<dbReference type="SUPFAM" id="SSF53244">
    <property type="entry name" value="MurD-like peptide ligases, peptide-binding domain"/>
    <property type="match status" value="1"/>
</dbReference>
<comment type="pathway">
    <text evidence="2 9 10">Cell wall biogenesis; peptidoglycan biosynthesis.</text>
</comment>
<keyword evidence="6 9" id="KW-0547">Nucleotide-binding</keyword>
<comment type="subcellular location">
    <subcellularLocation>
        <location evidence="1 9 10">Cytoplasm</location>
    </subcellularLocation>
</comment>
<dbReference type="GO" id="GO:0005524">
    <property type="term" value="F:ATP binding"/>
    <property type="evidence" value="ECO:0007669"/>
    <property type="project" value="UniProtKB-UniRule"/>
</dbReference>
<dbReference type="PANTHER" id="PTHR43692:SF1">
    <property type="entry name" value="UDP-N-ACETYLMURAMOYLALANINE--D-GLUTAMATE LIGASE"/>
    <property type="match status" value="1"/>
</dbReference>
<reference evidence="14 15" key="1">
    <citation type="submission" date="2014-12" db="EMBL/GenBank/DDBJ databases">
        <title>Genome sequencing of Microbacterium hominis TPW29.</title>
        <authorList>
            <person name="Tan P.W."/>
            <person name="Chan K.-G."/>
        </authorList>
    </citation>
    <scope>NUCLEOTIDE SEQUENCE [LARGE SCALE GENOMIC DNA]</scope>
    <source>
        <strain evidence="14 15">TPW29</strain>
    </source>
</reference>
<evidence type="ECO:0000256" key="1">
    <source>
        <dbReference type="ARBA" id="ARBA00004496"/>
    </source>
</evidence>
<dbReference type="GO" id="GO:0051301">
    <property type="term" value="P:cell division"/>
    <property type="evidence" value="ECO:0007669"/>
    <property type="project" value="UniProtKB-KW"/>
</dbReference>
<dbReference type="HAMAP" id="MF_00639">
    <property type="entry name" value="MurD"/>
    <property type="match status" value="1"/>
</dbReference>
<name>A0A0B4CZN2_9MICO</name>
<dbReference type="GO" id="GO:0009252">
    <property type="term" value="P:peptidoglycan biosynthetic process"/>
    <property type="evidence" value="ECO:0007669"/>
    <property type="project" value="UniProtKB-UniRule"/>
</dbReference>
<feature type="binding site" evidence="9">
    <location>
        <begin position="144"/>
        <end position="150"/>
    </location>
    <ligand>
        <name>ATP</name>
        <dbReference type="ChEBI" id="CHEBI:30616"/>
    </ligand>
</feature>
<feature type="compositionally biased region" description="Polar residues" evidence="11">
    <location>
        <begin position="501"/>
        <end position="512"/>
    </location>
</feature>
<dbReference type="PROSITE" id="PS01011">
    <property type="entry name" value="FOLYLPOLYGLU_SYNT_1"/>
    <property type="match status" value="1"/>
</dbReference>
<dbReference type="UniPathway" id="UPA00219"/>
<comment type="similarity">
    <text evidence="9">Belongs to the MurCDEF family.</text>
</comment>
<dbReference type="GO" id="GO:0004326">
    <property type="term" value="F:tetrahydrofolylpolyglutamate synthase activity"/>
    <property type="evidence" value="ECO:0007669"/>
    <property type="project" value="InterPro"/>
</dbReference>
<keyword evidence="8 9" id="KW-0131">Cell cycle</keyword>
<dbReference type="Pfam" id="PF08245">
    <property type="entry name" value="Mur_ligase_M"/>
    <property type="match status" value="1"/>
</dbReference>
<gene>
    <name evidence="9 14" type="primary">murD</name>
    <name evidence="14" type="ORF">RM52_10945</name>
</gene>
<evidence type="ECO:0000256" key="8">
    <source>
        <dbReference type="ARBA" id="ARBA00023306"/>
    </source>
</evidence>
<protein>
    <recommendedName>
        <fullName evidence="9 10">UDP-N-acetylmuramoylalanine--D-glutamate ligase</fullName>
        <ecNumber evidence="9 10">6.3.2.9</ecNumber>
    </recommendedName>
    <alternativeName>
        <fullName evidence="9">D-glutamic acid-adding enzyme</fullName>
    </alternativeName>
    <alternativeName>
        <fullName evidence="9">UDP-N-acetylmuramoyl-L-alanyl-D-glutamate synthetase</fullName>
    </alternativeName>
</protein>
<evidence type="ECO:0000313" key="15">
    <source>
        <dbReference type="Proteomes" id="UP000031202"/>
    </source>
</evidence>
<dbReference type="GO" id="GO:0008764">
    <property type="term" value="F:UDP-N-acetylmuramoylalanine-D-glutamate ligase activity"/>
    <property type="evidence" value="ECO:0007669"/>
    <property type="project" value="UniProtKB-UniRule"/>
</dbReference>
<dbReference type="AlphaFoldDB" id="A0A0B4CZN2"/>
<keyword evidence="5 9" id="KW-0132">Cell division</keyword>
<dbReference type="Gene3D" id="3.40.1190.10">
    <property type="entry name" value="Mur-like, catalytic domain"/>
    <property type="match status" value="1"/>
</dbReference>
<feature type="domain" description="Mur ligase C-terminal" evidence="12">
    <location>
        <begin position="358"/>
        <end position="477"/>
    </location>
</feature>
<dbReference type="NCBIfam" id="TIGR01087">
    <property type="entry name" value="murD"/>
    <property type="match status" value="1"/>
</dbReference>
<comment type="caution">
    <text evidence="14">The sequence shown here is derived from an EMBL/GenBank/DDBJ whole genome shotgun (WGS) entry which is preliminary data.</text>
</comment>
<comment type="catalytic activity">
    <reaction evidence="9 10">
        <text>UDP-N-acetyl-alpha-D-muramoyl-L-alanine + D-glutamate + ATP = UDP-N-acetyl-alpha-D-muramoyl-L-alanyl-D-glutamate + ADP + phosphate + H(+)</text>
        <dbReference type="Rhea" id="RHEA:16429"/>
        <dbReference type="ChEBI" id="CHEBI:15378"/>
        <dbReference type="ChEBI" id="CHEBI:29986"/>
        <dbReference type="ChEBI" id="CHEBI:30616"/>
        <dbReference type="ChEBI" id="CHEBI:43474"/>
        <dbReference type="ChEBI" id="CHEBI:83898"/>
        <dbReference type="ChEBI" id="CHEBI:83900"/>
        <dbReference type="ChEBI" id="CHEBI:456216"/>
        <dbReference type="EC" id="6.3.2.9"/>
    </reaction>
</comment>
<evidence type="ECO:0000256" key="2">
    <source>
        <dbReference type="ARBA" id="ARBA00004752"/>
    </source>
</evidence>
<proteinExistence type="inferred from homology"/>
<keyword evidence="7 9" id="KW-0067">ATP-binding</keyword>
<organism evidence="14 15">
    <name type="scientific">Microbacterium hominis</name>
    <dbReference type="NCBI Taxonomy" id="162426"/>
    <lineage>
        <taxon>Bacteria</taxon>
        <taxon>Bacillati</taxon>
        <taxon>Actinomycetota</taxon>
        <taxon>Actinomycetes</taxon>
        <taxon>Micrococcales</taxon>
        <taxon>Microbacteriaceae</taxon>
        <taxon>Microbacterium</taxon>
    </lineage>
</organism>
<dbReference type="InterPro" id="IPR018109">
    <property type="entry name" value="Folylpolyglutamate_synth_CS"/>
</dbReference>
<evidence type="ECO:0000256" key="11">
    <source>
        <dbReference type="SAM" id="MobiDB-lite"/>
    </source>
</evidence>